<organism evidence="2 3">
    <name type="scientific">Algoriphagus sediminis</name>
    <dbReference type="NCBI Taxonomy" id="3057113"/>
    <lineage>
        <taxon>Bacteria</taxon>
        <taxon>Pseudomonadati</taxon>
        <taxon>Bacteroidota</taxon>
        <taxon>Cytophagia</taxon>
        <taxon>Cytophagales</taxon>
        <taxon>Cyclobacteriaceae</taxon>
        <taxon>Algoriphagus</taxon>
    </lineage>
</organism>
<name>A0ABT7Y7N9_9BACT</name>
<evidence type="ECO:0000313" key="2">
    <source>
        <dbReference type="EMBL" id="MDN3202535.1"/>
    </source>
</evidence>
<reference evidence="2" key="1">
    <citation type="submission" date="2023-06" db="EMBL/GenBank/DDBJ databases">
        <title>Robiginitalea aurantiacus sp. nov. and Algoriphagus sediminis sp. nov., isolated from coastal sediment.</title>
        <authorList>
            <person name="Zhou Z.Y."/>
            <person name="An J."/>
            <person name="Jia Y.W."/>
            <person name="Du Z.J."/>
        </authorList>
    </citation>
    <scope>NUCLEOTIDE SEQUENCE</scope>
    <source>
        <strain evidence="2">C2-7</strain>
    </source>
</reference>
<dbReference type="RefSeq" id="WP_289998078.1">
    <property type="nucleotide sequence ID" value="NZ_JAUEPH010000001.1"/>
</dbReference>
<sequence>MYRIDFFNGKGFVWVLVLLFILFNILLTRTMPADLVLDLRFLYTPEILFDSLSKMGESGREQYWKGIIYLDMPYILVYTYLFCRILKNLWSGSQLYYLTIGVAFADLFENLLMLYHIQTFPEISEFLGYLTSLFTSLKWIMVVSMFGLIIIGLVRRVFSKQLKAS</sequence>
<gene>
    <name evidence="2" type="ORF">QVH07_00180</name>
</gene>
<feature type="transmembrane region" description="Helical" evidence="1">
    <location>
        <begin position="63"/>
        <end position="83"/>
    </location>
</feature>
<evidence type="ECO:0000256" key="1">
    <source>
        <dbReference type="SAM" id="Phobius"/>
    </source>
</evidence>
<accession>A0ABT7Y7N9</accession>
<keyword evidence="1" id="KW-0472">Membrane</keyword>
<keyword evidence="1" id="KW-1133">Transmembrane helix</keyword>
<dbReference type="EMBL" id="JAUEPH010000001">
    <property type="protein sequence ID" value="MDN3202535.1"/>
    <property type="molecule type" value="Genomic_DNA"/>
</dbReference>
<feature type="transmembrane region" description="Helical" evidence="1">
    <location>
        <begin position="137"/>
        <end position="158"/>
    </location>
</feature>
<feature type="transmembrane region" description="Helical" evidence="1">
    <location>
        <begin position="12"/>
        <end position="31"/>
    </location>
</feature>
<evidence type="ECO:0000313" key="3">
    <source>
        <dbReference type="Proteomes" id="UP001171916"/>
    </source>
</evidence>
<comment type="caution">
    <text evidence="2">The sequence shown here is derived from an EMBL/GenBank/DDBJ whole genome shotgun (WGS) entry which is preliminary data.</text>
</comment>
<proteinExistence type="predicted"/>
<feature type="transmembrane region" description="Helical" evidence="1">
    <location>
        <begin position="95"/>
        <end position="117"/>
    </location>
</feature>
<keyword evidence="1" id="KW-0812">Transmembrane</keyword>
<dbReference type="Proteomes" id="UP001171916">
    <property type="component" value="Unassembled WGS sequence"/>
</dbReference>
<keyword evidence="3" id="KW-1185">Reference proteome</keyword>
<protein>
    <submittedName>
        <fullName evidence="2">Uncharacterized protein</fullName>
    </submittedName>
</protein>